<reference evidence="2" key="2">
    <citation type="journal article" date="2022" name="Res Sq">
        <title>Evolution of multicellular longitudinally dividing oral cavity symbionts (Neisseriaceae).</title>
        <authorList>
            <person name="Nyongesa S."/>
            <person name="Weber P."/>
            <person name="Bernet E."/>
            <person name="Pullido F."/>
            <person name="Nieckarz M."/>
            <person name="Delaby M."/>
            <person name="Nieves C."/>
            <person name="Viehboeck T."/>
            <person name="Krause N."/>
            <person name="Rivera-Millot A."/>
            <person name="Nakamura A."/>
            <person name="Vischer N."/>
            <person name="VanNieuwenhze M."/>
            <person name="Brun Y."/>
            <person name="Cava F."/>
            <person name="Bulgheresi S."/>
            <person name="Veyrier F."/>
        </authorList>
    </citation>
    <scope>NUCLEOTIDE SEQUENCE</scope>
    <source>
        <strain evidence="2">SAG 1488-6</strain>
    </source>
</reference>
<evidence type="ECO:0000313" key="2">
    <source>
        <dbReference type="EMBL" id="UOO92743.1"/>
    </source>
</evidence>
<proteinExistence type="predicted"/>
<keyword evidence="3" id="KW-1185">Reference proteome</keyword>
<keyword evidence="1" id="KW-0732">Signal</keyword>
<protein>
    <submittedName>
        <fullName evidence="2">Uncharacterized protein</fullName>
    </submittedName>
</protein>
<dbReference type="Proteomes" id="UP000832034">
    <property type="component" value="Chromosome"/>
</dbReference>
<dbReference type="RefSeq" id="WP_019957069.1">
    <property type="nucleotide sequence ID" value="NZ_CP091512.1"/>
</dbReference>
<evidence type="ECO:0000256" key="1">
    <source>
        <dbReference type="SAM" id="SignalP"/>
    </source>
</evidence>
<reference evidence="2" key="1">
    <citation type="submission" date="2021-12" db="EMBL/GenBank/DDBJ databases">
        <authorList>
            <person name="Veyrier F.J."/>
        </authorList>
    </citation>
    <scope>NUCLEOTIDE SEQUENCE</scope>
    <source>
        <strain evidence="2">SAG 1488-6</strain>
    </source>
</reference>
<dbReference type="EMBL" id="CP091512">
    <property type="protein sequence ID" value="UOO92743.1"/>
    <property type="molecule type" value="Genomic_DNA"/>
</dbReference>
<organism evidence="2 3">
    <name type="scientific">Vitreoscilla stercoraria</name>
    <dbReference type="NCBI Taxonomy" id="61"/>
    <lineage>
        <taxon>Bacteria</taxon>
        <taxon>Pseudomonadati</taxon>
        <taxon>Pseudomonadota</taxon>
        <taxon>Betaproteobacteria</taxon>
        <taxon>Neisseriales</taxon>
        <taxon>Neisseriaceae</taxon>
        <taxon>Vitreoscilla</taxon>
    </lineage>
</organism>
<evidence type="ECO:0000313" key="3">
    <source>
        <dbReference type="Proteomes" id="UP000832034"/>
    </source>
</evidence>
<feature type="chain" id="PRO_5046997243" evidence="1">
    <location>
        <begin position="23"/>
        <end position="145"/>
    </location>
</feature>
<sequence>MNRVQTMILAAVMAGTATLAMAEAQWQKISFNNKSVTLYMDANSIQPKVDEYKNRYLQTTINRTYVEPKKLKSGKYYNQLNETIAVDCLHGAYAATNPRWFINRELVHKENTKNEDWNKYDSDDSGSYATTARAICKHYKSFLGG</sequence>
<feature type="signal peptide" evidence="1">
    <location>
        <begin position="1"/>
        <end position="22"/>
    </location>
</feature>
<name>A0ABY4EBM2_VITST</name>
<accession>A0ABY4EBM2</accession>
<gene>
    <name evidence="2" type="ORF">LVJ81_01455</name>
</gene>